<dbReference type="EMBL" id="BARU01023539">
    <property type="protein sequence ID" value="GAH54290.1"/>
    <property type="molecule type" value="Genomic_DNA"/>
</dbReference>
<comment type="caution">
    <text evidence="1">The sequence shown here is derived from an EMBL/GenBank/DDBJ whole genome shotgun (WGS) entry which is preliminary data.</text>
</comment>
<reference evidence="1" key="1">
    <citation type="journal article" date="2014" name="Front. Microbiol.">
        <title>High frequency of phylogenetically diverse reductive dehalogenase-homologous genes in deep subseafloor sedimentary metagenomes.</title>
        <authorList>
            <person name="Kawai M."/>
            <person name="Futagami T."/>
            <person name="Toyoda A."/>
            <person name="Takaki Y."/>
            <person name="Nishi S."/>
            <person name="Hori S."/>
            <person name="Arai W."/>
            <person name="Tsubouchi T."/>
            <person name="Morono Y."/>
            <person name="Uchiyama I."/>
            <person name="Ito T."/>
            <person name="Fujiyama A."/>
            <person name="Inagaki F."/>
            <person name="Takami H."/>
        </authorList>
    </citation>
    <scope>NUCLEOTIDE SEQUENCE</scope>
    <source>
        <strain evidence="1">Expedition CK06-06</strain>
    </source>
</reference>
<feature type="non-terminal residue" evidence="1">
    <location>
        <position position="1"/>
    </location>
</feature>
<proteinExistence type="predicted"/>
<dbReference type="AlphaFoldDB" id="X1HB33"/>
<evidence type="ECO:0000313" key="1">
    <source>
        <dbReference type="EMBL" id="GAH54290.1"/>
    </source>
</evidence>
<gene>
    <name evidence="1" type="ORF">S03H2_38185</name>
</gene>
<organism evidence="1">
    <name type="scientific">marine sediment metagenome</name>
    <dbReference type="NCBI Taxonomy" id="412755"/>
    <lineage>
        <taxon>unclassified sequences</taxon>
        <taxon>metagenomes</taxon>
        <taxon>ecological metagenomes</taxon>
    </lineage>
</organism>
<sequence>SIITIFEVTSLRKHFHSHDDGLFYSGSRFWGIAEATIEKAQAKWLENTRDFPSEEIPLGYRLRSPLPPGEEPCPLSLAYGFYATQPSPRGIKCKKKKRVML</sequence>
<accession>X1HB33</accession>
<name>X1HB33_9ZZZZ</name>
<protein>
    <submittedName>
        <fullName evidence="1">Uncharacterized protein</fullName>
    </submittedName>
</protein>